<evidence type="ECO:0000313" key="1">
    <source>
        <dbReference type="EMBL" id="KAI0054439.1"/>
    </source>
</evidence>
<keyword evidence="2" id="KW-1185">Reference proteome</keyword>
<reference evidence="1" key="2">
    <citation type="journal article" date="2022" name="New Phytol.">
        <title>Evolutionary transition to the ectomycorrhizal habit in the genomes of a hyperdiverse lineage of mushroom-forming fungi.</title>
        <authorList>
            <person name="Looney B."/>
            <person name="Miyauchi S."/>
            <person name="Morin E."/>
            <person name="Drula E."/>
            <person name="Courty P.E."/>
            <person name="Kohler A."/>
            <person name="Kuo A."/>
            <person name="LaButti K."/>
            <person name="Pangilinan J."/>
            <person name="Lipzen A."/>
            <person name="Riley R."/>
            <person name="Andreopoulos W."/>
            <person name="He G."/>
            <person name="Johnson J."/>
            <person name="Nolan M."/>
            <person name="Tritt A."/>
            <person name="Barry K.W."/>
            <person name="Grigoriev I.V."/>
            <person name="Nagy L.G."/>
            <person name="Hibbett D."/>
            <person name="Henrissat B."/>
            <person name="Matheny P.B."/>
            <person name="Labbe J."/>
            <person name="Martin F.M."/>
        </authorList>
    </citation>
    <scope>NUCLEOTIDE SEQUENCE</scope>
    <source>
        <strain evidence="1">HHB10654</strain>
    </source>
</reference>
<reference evidence="1" key="1">
    <citation type="submission" date="2021-03" db="EMBL/GenBank/DDBJ databases">
        <authorList>
            <consortium name="DOE Joint Genome Institute"/>
            <person name="Ahrendt S."/>
            <person name="Looney B.P."/>
            <person name="Miyauchi S."/>
            <person name="Morin E."/>
            <person name="Drula E."/>
            <person name="Courty P.E."/>
            <person name="Chicoki N."/>
            <person name="Fauchery L."/>
            <person name="Kohler A."/>
            <person name="Kuo A."/>
            <person name="Labutti K."/>
            <person name="Pangilinan J."/>
            <person name="Lipzen A."/>
            <person name="Riley R."/>
            <person name="Andreopoulos W."/>
            <person name="He G."/>
            <person name="Johnson J."/>
            <person name="Barry K.W."/>
            <person name="Grigoriev I.V."/>
            <person name="Nagy L."/>
            <person name="Hibbett D."/>
            <person name="Henrissat B."/>
            <person name="Matheny P.B."/>
            <person name="Labbe J."/>
            <person name="Martin F."/>
        </authorList>
    </citation>
    <scope>NUCLEOTIDE SEQUENCE</scope>
    <source>
        <strain evidence="1">HHB10654</strain>
    </source>
</reference>
<evidence type="ECO:0000313" key="2">
    <source>
        <dbReference type="Proteomes" id="UP000814140"/>
    </source>
</evidence>
<comment type="caution">
    <text evidence="1">The sequence shown here is derived from an EMBL/GenBank/DDBJ whole genome shotgun (WGS) entry which is preliminary data.</text>
</comment>
<gene>
    <name evidence="1" type="ORF">BV25DRAFT_723840</name>
</gene>
<proteinExistence type="predicted"/>
<organism evidence="1 2">
    <name type="scientific">Artomyces pyxidatus</name>
    <dbReference type="NCBI Taxonomy" id="48021"/>
    <lineage>
        <taxon>Eukaryota</taxon>
        <taxon>Fungi</taxon>
        <taxon>Dikarya</taxon>
        <taxon>Basidiomycota</taxon>
        <taxon>Agaricomycotina</taxon>
        <taxon>Agaricomycetes</taxon>
        <taxon>Russulales</taxon>
        <taxon>Auriscalpiaceae</taxon>
        <taxon>Artomyces</taxon>
    </lineage>
</organism>
<sequence length="236" mass="26522">MIAYKAASQAADDAMTAAAADPTLLDAAMATSKVAKDALSAYMKAARAHSTAAARATALKTLPDDVVRDMQEAEETDQVWNPPVYEFEMKPDDKDDFEKYVAAVQQVYNDVRHLVLRRFKHDGTDHQFKDNYYSEVPKAGDGNIWDPVIFPRNASAFWFAIRRAARHTAYNRIDGWEHHPNPPPNRYSKKKRPREEDFEAWKLADEAYVDADKVLKTGGRDSDPERSGICSACPAL</sequence>
<dbReference type="EMBL" id="MU277434">
    <property type="protein sequence ID" value="KAI0054439.1"/>
    <property type="molecule type" value="Genomic_DNA"/>
</dbReference>
<name>A0ACB8SD75_9AGAM</name>
<protein>
    <submittedName>
        <fullName evidence="1">Uncharacterized protein</fullName>
    </submittedName>
</protein>
<dbReference type="Proteomes" id="UP000814140">
    <property type="component" value="Unassembled WGS sequence"/>
</dbReference>
<accession>A0ACB8SD75</accession>